<dbReference type="GO" id="GO:0016787">
    <property type="term" value="F:hydrolase activity"/>
    <property type="evidence" value="ECO:0007669"/>
    <property type="project" value="UniProtKB-KW"/>
</dbReference>
<dbReference type="KEGG" id="ffu:CLAFUR5_04113"/>
<dbReference type="PROSITE" id="PS51194">
    <property type="entry name" value="HELICASE_CTER"/>
    <property type="match status" value="1"/>
</dbReference>
<dbReference type="Pfam" id="PF14773">
    <property type="entry name" value="VIGSSK"/>
    <property type="match status" value="1"/>
</dbReference>
<keyword evidence="10" id="KW-1185">Reference proteome</keyword>
<feature type="domain" description="Helicase C-terminal" evidence="8">
    <location>
        <begin position="575"/>
        <end position="729"/>
    </location>
</feature>
<comment type="subcellular location">
    <subcellularLocation>
        <location evidence="1">Nucleus</location>
    </subcellularLocation>
</comment>
<dbReference type="GO" id="GO:0005634">
    <property type="term" value="C:nucleus"/>
    <property type="evidence" value="ECO:0007669"/>
    <property type="project" value="UniProtKB-SubCell"/>
</dbReference>
<evidence type="ECO:0000256" key="2">
    <source>
        <dbReference type="ARBA" id="ARBA00022741"/>
    </source>
</evidence>
<evidence type="ECO:0000313" key="10">
    <source>
        <dbReference type="Proteomes" id="UP000756132"/>
    </source>
</evidence>
<dbReference type="RefSeq" id="XP_047760628.1">
    <property type="nucleotide sequence ID" value="XM_047903261.1"/>
</dbReference>
<dbReference type="OrthoDB" id="413460at2759"/>
<dbReference type="Gene3D" id="3.40.50.300">
    <property type="entry name" value="P-loop containing nucleotide triphosphate hydrolases"/>
    <property type="match status" value="1"/>
</dbReference>
<dbReference type="CDD" id="cd18793">
    <property type="entry name" value="SF2_C_SNF"/>
    <property type="match status" value="1"/>
</dbReference>
<keyword evidence="2" id="KW-0547">Nucleotide-binding</keyword>
<protein>
    <submittedName>
        <fullName evidence="9">DNA excision repair protein ERCC-6-like 2</fullName>
    </submittedName>
</protein>
<feature type="compositionally biased region" description="Polar residues" evidence="6">
    <location>
        <begin position="26"/>
        <end position="35"/>
    </location>
</feature>
<dbReference type="OMA" id="IMITTYD"/>
<dbReference type="Pfam" id="PF25806">
    <property type="entry name" value="RHH_ERCC6L2"/>
    <property type="match status" value="1"/>
</dbReference>
<dbReference type="InterPro" id="IPR001650">
    <property type="entry name" value="Helicase_C-like"/>
</dbReference>
<dbReference type="Pfam" id="PF00176">
    <property type="entry name" value="SNF2-rel_dom"/>
    <property type="match status" value="1"/>
</dbReference>
<dbReference type="FunFam" id="3.40.50.10810:FF:000019">
    <property type="entry name" value="DNA excision repair protein ERCC-6-like 2 isoform X1"/>
    <property type="match status" value="1"/>
</dbReference>
<dbReference type="PANTHER" id="PTHR45629:SF7">
    <property type="entry name" value="DNA EXCISION REPAIR PROTEIN ERCC-6-RELATED"/>
    <property type="match status" value="1"/>
</dbReference>
<dbReference type="SUPFAM" id="SSF52540">
    <property type="entry name" value="P-loop containing nucleoside triphosphate hydrolases"/>
    <property type="match status" value="2"/>
</dbReference>
<dbReference type="InterPro" id="IPR000330">
    <property type="entry name" value="SNF2_N"/>
</dbReference>
<dbReference type="GO" id="GO:0005524">
    <property type="term" value="F:ATP binding"/>
    <property type="evidence" value="ECO:0007669"/>
    <property type="project" value="InterPro"/>
</dbReference>
<feature type="domain" description="Helicase ATP-binding" evidence="7">
    <location>
        <begin position="201"/>
        <end position="382"/>
    </location>
</feature>
<evidence type="ECO:0000256" key="5">
    <source>
        <dbReference type="ARBA" id="ARBA00023242"/>
    </source>
</evidence>
<dbReference type="AlphaFoldDB" id="A0A9Q8P7V1"/>
<feature type="region of interest" description="Disordered" evidence="6">
    <location>
        <begin position="1"/>
        <end position="108"/>
    </location>
</feature>
<evidence type="ECO:0000256" key="1">
    <source>
        <dbReference type="ARBA" id="ARBA00004123"/>
    </source>
</evidence>
<dbReference type="InterPro" id="IPR029256">
    <property type="entry name" value="Heliccase-ass-bd"/>
</dbReference>
<dbReference type="Proteomes" id="UP000756132">
    <property type="component" value="Chromosome 4"/>
</dbReference>
<dbReference type="Gene3D" id="3.40.50.10810">
    <property type="entry name" value="Tandem AAA-ATPase domain"/>
    <property type="match status" value="1"/>
</dbReference>
<feature type="compositionally biased region" description="Basic residues" evidence="6">
    <location>
        <begin position="54"/>
        <end position="68"/>
    </location>
</feature>
<evidence type="ECO:0000313" key="9">
    <source>
        <dbReference type="EMBL" id="UJO16262.1"/>
    </source>
</evidence>
<dbReference type="EMBL" id="CP090166">
    <property type="protein sequence ID" value="UJO16262.1"/>
    <property type="molecule type" value="Genomic_DNA"/>
</dbReference>
<dbReference type="SMART" id="SM00487">
    <property type="entry name" value="DEXDc"/>
    <property type="match status" value="1"/>
</dbReference>
<reference evidence="9" key="1">
    <citation type="submission" date="2021-12" db="EMBL/GenBank/DDBJ databases">
        <authorList>
            <person name="Zaccaron A."/>
            <person name="Stergiopoulos I."/>
        </authorList>
    </citation>
    <scope>NUCLEOTIDE SEQUENCE</scope>
    <source>
        <strain evidence="9">Race5_Kim</strain>
    </source>
</reference>
<gene>
    <name evidence="9" type="ORF">CLAFUR5_04113</name>
</gene>
<keyword evidence="3" id="KW-0378">Hydrolase</keyword>
<evidence type="ECO:0000259" key="8">
    <source>
        <dbReference type="PROSITE" id="PS51194"/>
    </source>
</evidence>
<dbReference type="Pfam" id="PF00271">
    <property type="entry name" value="Helicase_C"/>
    <property type="match status" value="1"/>
</dbReference>
<evidence type="ECO:0000256" key="6">
    <source>
        <dbReference type="SAM" id="MobiDB-lite"/>
    </source>
</evidence>
<dbReference type="InterPro" id="IPR027417">
    <property type="entry name" value="P-loop_NTPase"/>
</dbReference>
<dbReference type="InterPro" id="IPR038718">
    <property type="entry name" value="SNF2-like_sf"/>
</dbReference>
<dbReference type="GeneID" id="71983991"/>
<dbReference type="PANTHER" id="PTHR45629">
    <property type="entry name" value="SNF2/RAD54 FAMILY MEMBER"/>
    <property type="match status" value="1"/>
</dbReference>
<keyword evidence="4" id="KW-0067">ATP-binding</keyword>
<dbReference type="InterPro" id="IPR049730">
    <property type="entry name" value="SNF2/RAD54-like_C"/>
</dbReference>
<dbReference type="InterPro" id="IPR050496">
    <property type="entry name" value="SNF2_RAD54_helicase_repair"/>
</dbReference>
<dbReference type="PROSITE" id="PS51192">
    <property type="entry name" value="HELICASE_ATP_BIND_1"/>
    <property type="match status" value="1"/>
</dbReference>
<proteinExistence type="predicted"/>
<name>A0A9Q8P7V1_PASFU</name>
<keyword evidence="5" id="KW-0539">Nucleus</keyword>
<dbReference type="InterPro" id="IPR014001">
    <property type="entry name" value="Helicase_ATP-bd"/>
</dbReference>
<accession>A0A9Q8P7V1</accession>
<evidence type="ECO:0000256" key="3">
    <source>
        <dbReference type="ARBA" id="ARBA00022801"/>
    </source>
</evidence>
<dbReference type="InterPro" id="IPR057931">
    <property type="entry name" value="RHH_ERCC6L2"/>
</dbReference>
<dbReference type="SMART" id="SM00490">
    <property type="entry name" value="HELICc"/>
    <property type="match status" value="1"/>
</dbReference>
<evidence type="ECO:0000259" key="7">
    <source>
        <dbReference type="PROSITE" id="PS51192"/>
    </source>
</evidence>
<organism evidence="9 10">
    <name type="scientific">Passalora fulva</name>
    <name type="common">Tomato leaf mold</name>
    <name type="synonym">Cladosporium fulvum</name>
    <dbReference type="NCBI Taxonomy" id="5499"/>
    <lineage>
        <taxon>Eukaryota</taxon>
        <taxon>Fungi</taxon>
        <taxon>Dikarya</taxon>
        <taxon>Ascomycota</taxon>
        <taxon>Pezizomycotina</taxon>
        <taxon>Dothideomycetes</taxon>
        <taxon>Dothideomycetidae</taxon>
        <taxon>Mycosphaerellales</taxon>
        <taxon>Mycosphaerellaceae</taxon>
        <taxon>Fulvia</taxon>
    </lineage>
</organism>
<sequence length="968" mass="109289">MAARWLGHRSSEMDTDSDDLHIISSGPATKSSSRVPSGERVEWTDDDEPAPVKSKSKTKSNSKPKQRREKQSREPPKKRTKTTGKSMVGRKATSTKRKITSSGEEEDDTLDDILPQYLCDRAAEWETHLGATAEDGLCYPPRLRDEESQRTHLDTRPVLPDHIPKSGPCEPIDIGDDASTIPGPIAQYLKPYQVDGADFLYKKFLYQKGGILGDDMGLGKTIQVIAFLTAAFGKSANEMDQKRMRAIRRQADDDWYPRVLIVCPGGLMANWRNELERWGYWHVDTYHGGKKVKEAALATAHSGRLEIMITPYQTYTNDESAINTIRWDCVIADECHMFKNRRSDVCKAMMNVNALCRIGLSGTVIQNKYEELWVLLNWCSPGRLGPMINWKNKICIPLKMGQAHGATNTQLATARNIAERLVKNLLPKFFLRRTKALIAHQLPKKSDRVVFCPLTPAQADAYNNFTASELVTVIRDATSPCTCNSGRKSGWCCNQEVEGWGDWRFFVFPVLVTLQKLSNHLALLLPSGESDHERMAKDIATLKLAVGENEWEDYFKRRDETTYWAKAEFCGKWKVLKKLLHLWDDNGDKVLIFSHSVKLLRLLHMFFKVTSEFVVSYLTGEMSYDERQAEVDLYNTDPNKFIFLISTKAGGVGLNITSANKVVIMDPNWNPAWDQQAQDRAYRMGQLRDVDVFRLVSVGTVEEIVYARQIYKQQQANIAYDGSNERRYFTGVQDQKNQKGEIFGLANLFAPMAENVVLQDIVNKTNVAESRAGVEIAGLDLEASQEDDGRELSPLGDMDAAMDELAQEIIGHGEARRKAAKETAKQLDPVQAIFASAGVEYTHENTEVIGTSKMETKISSRAQKAGDDIDRINELAFGAIDSQSQLDMAKASDDGIDLGDGLGRVRYRYRPPQEVRVRQFCTMAKQFGYEDVAEFALVVEGWDQGQRRDCLERFYLDRRRTLAESQQA</sequence>
<reference evidence="9" key="2">
    <citation type="journal article" date="2022" name="Microb. Genom.">
        <title>A chromosome-scale genome assembly of the tomato pathogen Cladosporium fulvum reveals a compartmentalized genome architecture and the presence of a dispensable chromosome.</title>
        <authorList>
            <person name="Zaccaron A.Z."/>
            <person name="Chen L.H."/>
            <person name="Samaras A."/>
            <person name="Stergiopoulos I."/>
        </authorList>
    </citation>
    <scope>NUCLEOTIDE SEQUENCE</scope>
    <source>
        <strain evidence="9">Race5_Kim</strain>
    </source>
</reference>
<evidence type="ECO:0000256" key="4">
    <source>
        <dbReference type="ARBA" id="ARBA00022840"/>
    </source>
</evidence>